<sequence length="85" mass="9641">MRYILAEDCTPDIKLSYRTSLPLSSQRAPGEIEYTANSVQSSITVHFNDFIRWAELNSPNPNQRSQPVNSTNQALHHTQLTITKP</sequence>
<feature type="region of interest" description="Disordered" evidence="1">
    <location>
        <begin position="58"/>
        <end position="85"/>
    </location>
</feature>
<evidence type="ECO:0000313" key="3">
    <source>
        <dbReference type="Proteomes" id="UP000324222"/>
    </source>
</evidence>
<organism evidence="2 3">
    <name type="scientific">Portunus trituberculatus</name>
    <name type="common">Swimming crab</name>
    <name type="synonym">Neptunus trituberculatus</name>
    <dbReference type="NCBI Taxonomy" id="210409"/>
    <lineage>
        <taxon>Eukaryota</taxon>
        <taxon>Metazoa</taxon>
        <taxon>Ecdysozoa</taxon>
        <taxon>Arthropoda</taxon>
        <taxon>Crustacea</taxon>
        <taxon>Multicrustacea</taxon>
        <taxon>Malacostraca</taxon>
        <taxon>Eumalacostraca</taxon>
        <taxon>Eucarida</taxon>
        <taxon>Decapoda</taxon>
        <taxon>Pleocyemata</taxon>
        <taxon>Brachyura</taxon>
        <taxon>Eubrachyura</taxon>
        <taxon>Portunoidea</taxon>
        <taxon>Portunidae</taxon>
        <taxon>Portuninae</taxon>
        <taxon>Portunus</taxon>
    </lineage>
</organism>
<comment type="caution">
    <text evidence="2">The sequence shown here is derived from an EMBL/GenBank/DDBJ whole genome shotgun (WGS) entry which is preliminary data.</text>
</comment>
<evidence type="ECO:0000313" key="2">
    <source>
        <dbReference type="EMBL" id="MPC07506.1"/>
    </source>
</evidence>
<accession>A0A5B7CGB2</accession>
<protein>
    <submittedName>
        <fullName evidence="2">Uncharacterized protein</fullName>
    </submittedName>
</protein>
<proteinExistence type="predicted"/>
<name>A0A5B7CGB2_PORTR</name>
<evidence type="ECO:0000256" key="1">
    <source>
        <dbReference type="SAM" id="MobiDB-lite"/>
    </source>
</evidence>
<gene>
    <name evidence="2" type="ORF">E2C01_000067</name>
</gene>
<keyword evidence="3" id="KW-1185">Reference proteome</keyword>
<reference evidence="2 3" key="1">
    <citation type="submission" date="2019-05" db="EMBL/GenBank/DDBJ databases">
        <title>Another draft genome of Portunus trituberculatus and its Hox gene families provides insights of decapod evolution.</title>
        <authorList>
            <person name="Jeong J.-H."/>
            <person name="Song I."/>
            <person name="Kim S."/>
            <person name="Choi T."/>
            <person name="Kim D."/>
            <person name="Ryu S."/>
            <person name="Kim W."/>
        </authorList>
    </citation>
    <scope>NUCLEOTIDE SEQUENCE [LARGE SCALE GENOMIC DNA]</scope>
    <source>
        <tissue evidence="2">Muscle</tissue>
    </source>
</reference>
<dbReference type="EMBL" id="VSRR010000002">
    <property type="protein sequence ID" value="MPC07506.1"/>
    <property type="molecule type" value="Genomic_DNA"/>
</dbReference>
<dbReference type="Proteomes" id="UP000324222">
    <property type="component" value="Unassembled WGS sequence"/>
</dbReference>
<dbReference type="AlphaFoldDB" id="A0A5B7CGB2"/>